<dbReference type="SUPFAM" id="SSF55945">
    <property type="entry name" value="TATA-box binding protein-like"/>
    <property type="match status" value="1"/>
</dbReference>
<keyword evidence="6" id="KW-0479">Metal-binding</keyword>
<dbReference type="Gene3D" id="3.30.310.20">
    <property type="entry name" value="DNA-3-methyladenine glycosylase AlkA, N-terminal domain"/>
    <property type="match status" value="1"/>
</dbReference>
<evidence type="ECO:0000256" key="4">
    <source>
        <dbReference type="ARBA" id="ARBA00022603"/>
    </source>
</evidence>
<dbReference type="InterPro" id="IPR035451">
    <property type="entry name" value="Ada-like_dom_sf"/>
</dbReference>
<keyword evidence="12" id="KW-0804">Transcription</keyword>
<keyword evidence="11" id="KW-0010">Activator</keyword>
<keyword evidence="5" id="KW-0808">Transferase</keyword>
<dbReference type="PANTHER" id="PTHR43003">
    <property type="entry name" value="DNA-3-METHYLADENINE GLYCOSYLASE"/>
    <property type="match status" value="1"/>
</dbReference>
<dbReference type="SUPFAM" id="SSF57884">
    <property type="entry name" value="Ada DNA repair protein, N-terminal domain (N-Ada 10)"/>
    <property type="match status" value="1"/>
</dbReference>
<accession>A0ABN3D949</accession>
<sequence>MDFDERYRVIHSRDRRFDGQFITAVRSTGIYCRPSCPARTPKPSNVTFYETSAAAHEAGYRACKRCLPEAVPGTPAWNLRDDLAGRAMRLIADGCVEREGVVGLASRLGYSSRHLTRVLTEELGAGPLALARAHRAQTARTLLTSTALPMADVAFAAGFTSIRQFNDTIGEVFQLTPTELRARQSRGAAAPGALELALPYREPFDAAGVFAWLAARVIPGVETATADSYSRTLALPGGPAWFGVRDGGGRLSLTAHVSALGDLGALVARVRRLFDLDADPVAVDEALQAAARDAGAGGVAAAVSARPGIRLPGAVDPHEMLFRALIGQQISVAGARTLLGRLAAAAGSEVPTGLLGADSGDGDSRLLLFPTAAQLAERAGEVLTGPRARIATVVDVAERLASGELDLGPGDDAADQHRRLTALRGIGDWTAGYVAMRVLGAPDVLLTGDVALRAGARALGAPDAPRPLADWAAPFAPWRSYLSLHLWRAAATPTTAPVLSKETS</sequence>
<keyword evidence="9" id="KW-0805">Transcription regulation</keyword>
<comment type="cofactor">
    <cofactor evidence="2">
        <name>Zn(2+)</name>
        <dbReference type="ChEBI" id="CHEBI:29105"/>
    </cofactor>
</comment>
<dbReference type="EC" id="3.2.2.21" evidence="3"/>
<evidence type="ECO:0000256" key="9">
    <source>
        <dbReference type="ARBA" id="ARBA00023015"/>
    </source>
</evidence>
<dbReference type="Pfam" id="PF02805">
    <property type="entry name" value="Ada_Zn_binding"/>
    <property type="match status" value="1"/>
</dbReference>
<evidence type="ECO:0000313" key="16">
    <source>
        <dbReference type="Proteomes" id="UP001500929"/>
    </source>
</evidence>
<evidence type="ECO:0000256" key="1">
    <source>
        <dbReference type="ARBA" id="ARBA00000086"/>
    </source>
</evidence>
<dbReference type="InterPro" id="IPR023170">
    <property type="entry name" value="HhH_base_excis_C"/>
</dbReference>
<keyword evidence="13" id="KW-0234">DNA repair</keyword>
<evidence type="ECO:0000256" key="12">
    <source>
        <dbReference type="ARBA" id="ARBA00023163"/>
    </source>
</evidence>
<dbReference type="InterPro" id="IPR003265">
    <property type="entry name" value="HhH-GPD_domain"/>
</dbReference>
<gene>
    <name evidence="15" type="ORF">GCM10009851_03960</name>
</gene>
<dbReference type="EMBL" id="BAAAQY010000001">
    <property type="protein sequence ID" value="GAA2223902.1"/>
    <property type="molecule type" value="Genomic_DNA"/>
</dbReference>
<keyword evidence="10" id="KW-0238">DNA-binding</keyword>
<dbReference type="InterPro" id="IPR010316">
    <property type="entry name" value="AlkA_N"/>
</dbReference>
<dbReference type="SMART" id="SM01009">
    <property type="entry name" value="AlkA_N"/>
    <property type="match status" value="1"/>
</dbReference>
<evidence type="ECO:0000256" key="13">
    <source>
        <dbReference type="ARBA" id="ARBA00023204"/>
    </source>
</evidence>
<dbReference type="InterPro" id="IPR051912">
    <property type="entry name" value="Alkylbase_DNA_Glycosylase/TA"/>
</dbReference>
<dbReference type="SMART" id="SM00478">
    <property type="entry name" value="ENDO3c"/>
    <property type="match status" value="1"/>
</dbReference>
<keyword evidence="4" id="KW-0489">Methyltransferase</keyword>
<dbReference type="Proteomes" id="UP001500929">
    <property type="component" value="Unassembled WGS sequence"/>
</dbReference>
<dbReference type="RefSeq" id="WP_259477668.1">
    <property type="nucleotide sequence ID" value="NZ_BAAAQY010000001.1"/>
</dbReference>
<evidence type="ECO:0000256" key="7">
    <source>
        <dbReference type="ARBA" id="ARBA00022763"/>
    </source>
</evidence>
<keyword evidence="16" id="KW-1185">Reference proteome</keyword>
<evidence type="ECO:0000256" key="11">
    <source>
        <dbReference type="ARBA" id="ARBA00023159"/>
    </source>
</evidence>
<dbReference type="PROSITE" id="PS01124">
    <property type="entry name" value="HTH_ARAC_FAMILY_2"/>
    <property type="match status" value="1"/>
</dbReference>
<protein>
    <recommendedName>
        <fullName evidence="3">DNA-3-methyladenine glycosylase II</fullName>
        <ecNumber evidence="3">3.2.2.21</ecNumber>
    </recommendedName>
</protein>
<dbReference type="Pfam" id="PF12833">
    <property type="entry name" value="HTH_18"/>
    <property type="match status" value="1"/>
</dbReference>
<name>A0ABN3D949_9MICO</name>
<dbReference type="InterPro" id="IPR009057">
    <property type="entry name" value="Homeodomain-like_sf"/>
</dbReference>
<dbReference type="Gene3D" id="3.40.10.10">
    <property type="entry name" value="DNA Methylphosphotriester Repair Domain"/>
    <property type="match status" value="1"/>
</dbReference>
<keyword evidence="8" id="KW-0862">Zinc</keyword>
<dbReference type="CDD" id="cd00056">
    <property type="entry name" value="ENDO3c"/>
    <property type="match status" value="1"/>
</dbReference>
<proteinExistence type="predicted"/>
<dbReference type="InterPro" id="IPR037046">
    <property type="entry name" value="AlkA_N_sf"/>
</dbReference>
<keyword evidence="7" id="KW-0227">DNA damage</keyword>
<dbReference type="InterPro" id="IPR018060">
    <property type="entry name" value="HTH_AraC"/>
</dbReference>
<dbReference type="PROSITE" id="PS00041">
    <property type="entry name" value="HTH_ARAC_FAMILY_1"/>
    <property type="match status" value="1"/>
</dbReference>
<evidence type="ECO:0000256" key="10">
    <source>
        <dbReference type="ARBA" id="ARBA00023125"/>
    </source>
</evidence>
<dbReference type="InterPro" id="IPR004026">
    <property type="entry name" value="Ada_DNA_repair_Zn-bd"/>
</dbReference>
<evidence type="ECO:0000256" key="6">
    <source>
        <dbReference type="ARBA" id="ARBA00022723"/>
    </source>
</evidence>
<feature type="domain" description="HTH araC/xylS-type" evidence="14">
    <location>
        <begin position="85"/>
        <end position="183"/>
    </location>
</feature>
<dbReference type="InterPro" id="IPR018062">
    <property type="entry name" value="HTH_AraC-typ_CS"/>
</dbReference>
<comment type="caution">
    <text evidence="15">The sequence shown here is derived from an EMBL/GenBank/DDBJ whole genome shotgun (WGS) entry which is preliminary data.</text>
</comment>
<dbReference type="Gene3D" id="1.10.340.30">
    <property type="entry name" value="Hypothetical protein, domain 2"/>
    <property type="match status" value="1"/>
</dbReference>
<reference evidence="15 16" key="1">
    <citation type="journal article" date="2019" name="Int. J. Syst. Evol. Microbiol.">
        <title>The Global Catalogue of Microorganisms (GCM) 10K type strain sequencing project: providing services to taxonomists for standard genome sequencing and annotation.</title>
        <authorList>
            <consortium name="The Broad Institute Genomics Platform"/>
            <consortium name="The Broad Institute Genome Sequencing Center for Infectious Disease"/>
            <person name="Wu L."/>
            <person name="Ma J."/>
        </authorList>
    </citation>
    <scope>NUCLEOTIDE SEQUENCE [LARGE SCALE GENOMIC DNA]</scope>
    <source>
        <strain evidence="15 16">JCM 16117</strain>
    </source>
</reference>
<dbReference type="Gene3D" id="1.10.1670.10">
    <property type="entry name" value="Helix-hairpin-Helix base-excision DNA repair enzymes (C-terminal)"/>
    <property type="match status" value="1"/>
</dbReference>
<evidence type="ECO:0000256" key="2">
    <source>
        <dbReference type="ARBA" id="ARBA00001947"/>
    </source>
</evidence>
<dbReference type="SUPFAM" id="SSF46689">
    <property type="entry name" value="Homeodomain-like"/>
    <property type="match status" value="1"/>
</dbReference>
<dbReference type="Gene3D" id="1.10.10.60">
    <property type="entry name" value="Homeodomain-like"/>
    <property type="match status" value="1"/>
</dbReference>
<evidence type="ECO:0000259" key="14">
    <source>
        <dbReference type="PROSITE" id="PS01124"/>
    </source>
</evidence>
<evidence type="ECO:0000313" key="15">
    <source>
        <dbReference type="EMBL" id="GAA2223902.1"/>
    </source>
</evidence>
<dbReference type="SUPFAM" id="SSF48150">
    <property type="entry name" value="DNA-glycosylase"/>
    <property type="match status" value="1"/>
</dbReference>
<dbReference type="PANTHER" id="PTHR43003:SF13">
    <property type="entry name" value="DNA-3-METHYLADENINE GLYCOSYLASE 2"/>
    <property type="match status" value="1"/>
</dbReference>
<organism evidence="15 16">
    <name type="scientific">Herbiconiux moechotypicola</name>
    <dbReference type="NCBI Taxonomy" id="637393"/>
    <lineage>
        <taxon>Bacteria</taxon>
        <taxon>Bacillati</taxon>
        <taxon>Actinomycetota</taxon>
        <taxon>Actinomycetes</taxon>
        <taxon>Micrococcales</taxon>
        <taxon>Microbacteriaceae</taxon>
        <taxon>Herbiconiux</taxon>
    </lineage>
</organism>
<dbReference type="InterPro" id="IPR011257">
    <property type="entry name" value="DNA_glycosylase"/>
</dbReference>
<dbReference type="Pfam" id="PF06029">
    <property type="entry name" value="AlkA_N"/>
    <property type="match status" value="1"/>
</dbReference>
<dbReference type="SMART" id="SM00342">
    <property type="entry name" value="HTH_ARAC"/>
    <property type="match status" value="1"/>
</dbReference>
<evidence type="ECO:0000256" key="8">
    <source>
        <dbReference type="ARBA" id="ARBA00022833"/>
    </source>
</evidence>
<evidence type="ECO:0000256" key="5">
    <source>
        <dbReference type="ARBA" id="ARBA00022679"/>
    </source>
</evidence>
<comment type="catalytic activity">
    <reaction evidence="1">
        <text>Hydrolysis of alkylated DNA, releasing 3-methyladenine, 3-methylguanine, 7-methylguanine and 7-methyladenine.</text>
        <dbReference type="EC" id="3.2.2.21"/>
    </reaction>
</comment>
<evidence type="ECO:0000256" key="3">
    <source>
        <dbReference type="ARBA" id="ARBA00012000"/>
    </source>
</evidence>